<comment type="caution">
    <text evidence="1">The sequence shown here is derived from an EMBL/GenBank/DDBJ whole genome shotgun (WGS) entry which is preliminary data.</text>
</comment>
<dbReference type="Pfam" id="PF04646">
    <property type="entry name" value="DUF604"/>
    <property type="match status" value="1"/>
</dbReference>
<accession>A0AAP0EF66</accession>
<gene>
    <name evidence="1" type="ORF">Syun_027045</name>
</gene>
<sequence length="364" mass="41878">MRGFVFLDRPPIMDYNWTFGGPRVLVSEETTRFPYRFKGGLRSAIRVARIVKEIVGREIGDDVRWYVFGDDDTVFFVENLVRVLGKYDHRLWYYVGSGSESVEQNVKYSFDMAFGGGGFAITASLAKVLARVLDGCLMRYGHLYGSDARVFACLAELGVDLRGDLSGMLLAHPLAPLVSLHHLDYVEPIFPGMDRTQALKHLFESVKFDSERVLQQTVCYDRSKSWTISVSWGYAVQVFEGVKPLPDLLQLQRTFLPWKRGTNLRGPYMFNINELPRNPCERPPIFYMRNISTDKGLIWSNYHRYLPKNCTRSGSTKNLEQIKVFLQKKELNDNQLPSRTQASQLFTRIELHATHTQLNKRRAT</sequence>
<name>A0AAP0EF66_9MAGN</name>
<evidence type="ECO:0000313" key="2">
    <source>
        <dbReference type="Proteomes" id="UP001420932"/>
    </source>
</evidence>
<reference evidence="1 2" key="1">
    <citation type="submission" date="2024-01" db="EMBL/GenBank/DDBJ databases">
        <title>Genome assemblies of Stephania.</title>
        <authorList>
            <person name="Yang L."/>
        </authorList>
    </citation>
    <scope>NUCLEOTIDE SEQUENCE [LARGE SCALE GENOMIC DNA]</scope>
    <source>
        <strain evidence="1">YNDBR</strain>
        <tissue evidence="1">Leaf</tissue>
    </source>
</reference>
<organism evidence="1 2">
    <name type="scientific">Stephania yunnanensis</name>
    <dbReference type="NCBI Taxonomy" id="152371"/>
    <lineage>
        <taxon>Eukaryota</taxon>
        <taxon>Viridiplantae</taxon>
        <taxon>Streptophyta</taxon>
        <taxon>Embryophyta</taxon>
        <taxon>Tracheophyta</taxon>
        <taxon>Spermatophyta</taxon>
        <taxon>Magnoliopsida</taxon>
        <taxon>Ranunculales</taxon>
        <taxon>Menispermaceae</taxon>
        <taxon>Menispermoideae</taxon>
        <taxon>Cissampelideae</taxon>
        <taxon>Stephania</taxon>
    </lineage>
</organism>
<evidence type="ECO:0000313" key="1">
    <source>
        <dbReference type="EMBL" id="KAK9092134.1"/>
    </source>
</evidence>
<protein>
    <submittedName>
        <fullName evidence="1">Uncharacterized protein</fullName>
    </submittedName>
</protein>
<dbReference type="PANTHER" id="PTHR10811">
    <property type="entry name" value="FRINGE-RELATED"/>
    <property type="match status" value="1"/>
</dbReference>
<dbReference type="EMBL" id="JBBNAF010000012">
    <property type="protein sequence ID" value="KAK9092134.1"/>
    <property type="molecule type" value="Genomic_DNA"/>
</dbReference>
<proteinExistence type="predicted"/>
<dbReference type="Gene3D" id="3.90.550.50">
    <property type="match status" value="1"/>
</dbReference>
<keyword evidence="2" id="KW-1185">Reference proteome</keyword>
<dbReference type="AlphaFoldDB" id="A0AAP0EF66"/>
<dbReference type="Proteomes" id="UP001420932">
    <property type="component" value="Unassembled WGS sequence"/>
</dbReference>
<dbReference type="InterPro" id="IPR006740">
    <property type="entry name" value="DUF604"/>
</dbReference>